<feature type="compositionally biased region" description="Low complexity" evidence="5">
    <location>
        <begin position="97"/>
        <end position="109"/>
    </location>
</feature>
<dbReference type="Gene3D" id="1.25.40.10">
    <property type="entry name" value="Tetratricopeptide repeat domain"/>
    <property type="match status" value="1"/>
</dbReference>
<dbReference type="AlphaFoldDB" id="A0A821Q0U7"/>
<proteinExistence type="predicted"/>
<dbReference type="GO" id="GO:0032040">
    <property type="term" value="C:small-subunit processome"/>
    <property type="evidence" value="ECO:0007669"/>
    <property type="project" value="TreeGrafter"/>
</dbReference>
<dbReference type="InterPro" id="IPR003107">
    <property type="entry name" value="HAT"/>
</dbReference>
<comment type="caution">
    <text evidence="7">The sequence shown here is derived from an EMBL/GenBank/DDBJ whole genome shotgun (WGS) entry which is preliminary data.</text>
</comment>
<sequence length="117" mass="13846">QLEFKYGDKERAKTVYEKLLASYPKRTDLWSIYIDMLIKYDADPLIVARSIFDRVLSLNIPPKKMKFLIKKYLQFEKQHGTTADVNRAKERITQYVNTNDNNNDTTNSNMETDELDF</sequence>
<organism evidence="7 8">
    <name type="scientific">Rotaria socialis</name>
    <dbReference type="NCBI Taxonomy" id="392032"/>
    <lineage>
        <taxon>Eukaryota</taxon>
        <taxon>Metazoa</taxon>
        <taxon>Spiralia</taxon>
        <taxon>Gnathifera</taxon>
        <taxon>Rotifera</taxon>
        <taxon>Eurotatoria</taxon>
        <taxon>Bdelloidea</taxon>
        <taxon>Philodinida</taxon>
        <taxon>Philodinidae</taxon>
        <taxon>Rotaria</taxon>
    </lineage>
</organism>
<feature type="non-terminal residue" evidence="7">
    <location>
        <position position="117"/>
    </location>
</feature>
<evidence type="ECO:0000256" key="3">
    <source>
        <dbReference type="ARBA" id="ARBA00022737"/>
    </source>
</evidence>
<feature type="region of interest" description="Disordered" evidence="5">
    <location>
        <begin position="97"/>
        <end position="117"/>
    </location>
</feature>
<evidence type="ECO:0000313" key="8">
    <source>
        <dbReference type="Proteomes" id="UP000663848"/>
    </source>
</evidence>
<dbReference type="PANTHER" id="PTHR23270">
    <property type="entry name" value="PROGRAMMED CELL DEATH PROTEIN 11 PRE-RRNA PROCESSING PROTEIN RRP5"/>
    <property type="match status" value="1"/>
</dbReference>
<evidence type="ECO:0000256" key="1">
    <source>
        <dbReference type="ARBA" id="ARBA00004123"/>
    </source>
</evidence>
<dbReference type="EMBL" id="CAJOBR010005348">
    <property type="protein sequence ID" value="CAF4814945.1"/>
    <property type="molecule type" value="Genomic_DNA"/>
</dbReference>
<dbReference type="InterPro" id="IPR055430">
    <property type="entry name" value="HAT_Syf1_CNRKL1_C"/>
</dbReference>
<dbReference type="Proteomes" id="UP000663848">
    <property type="component" value="Unassembled WGS sequence"/>
</dbReference>
<feature type="domain" description="Pre-mRNA-splicing factor Syf1/CRNKL1-like C-terminal HAT-repeats" evidence="6">
    <location>
        <begin position="11"/>
        <end position="101"/>
    </location>
</feature>
<comment type="subcellular location">
    <subcellularLocation>
        <location evidence="1">Nucleus</location>
    </subcellularLocation>
</comment>
<dbReference type="SMART" id="SM00386">
    <property type="entry name" value="HAT"/>
    <property type="match status" value="2"/>
</dbReference>
<dbReference type="InterPro" id="IPR045209">
    <property type="entry name" value="Rrp5"/>
</dbReference>
<keyword evidence="2" id="KW-0698">rRNA processing</keyword>
<dbReference type="SUPFAM" id="SSF48452">
    <property type="entry name" value="TPR-like"/>
    <property type="match status" value="1"/>
</dbReference>
<dbReference type="PANTHER" id="PTHR23270:SF10">
    <property type="entry name" value="PROTEIN RRP5 HOMOLOG"/>
    <property type="match status" value="1"/>
</dbReference>
<protein>
    <recommendedName>
        <fullName evidence="6">Pre-mRNA-splicing factor Syf1/CRNKL1-like C-terminal HAT-repeats domain-containing protein</fullName>
    </recommendedName>
</protein>
<evidence type="ECO:0000313" key="7">
    <source>
        <dbReference type="EMBL" id="CAF4814945.1"/>
    </source>
</evidence>
<dbReference type="InterPro" id="IPR011990">
    <property type="entry name" value="TPR-like_helical_dom_sf"/>
</dbReference>
<evidence type="ECO:0000256" key="5">
    <source>
        <dbReference type="SAM" id="MobiDB-lite"/>
    </source>
</evidence>
<evidence type="ECO:0000256" key="4">
    <source>
        <dbReference type="ARBA" id="ARBA00023242"/>
    </source>
</evidence>
<gene>
    <name evidence="7" type="ORF">QYT958_LOCUS24704</name>
</gene>
<name>A0A821Q0U7_9BILA</name>
<keyword evidence="4" id="KW-0539">Nucleus</keyword>
<dbReference type="Pfam" id="PF23231">
    <property type="entry name" value="HAT_Syf1_CNRKL1_C"/>
    <property type="match status" value="1"/>
</dbReference>
<dbReference type="GO" id="GO:0006364">
    <property type="term" value="P:rRNA processing"/>
    <property type="evidence" value="ECO:0007669"/>
    <property type="project" value="UniProtKB-KW"/>
</dbReference>
<keyword evidence="3" id="KW-0677">Repeat</keyword>
<reference evidence="7" key="1">
    <citation type="submission" date="2021-02" db="EMBL/GenBank/DDBJ databases">
        <authorList>
            <person name="Nowell W R."/>
        </authorList>
    </citation>
    <scope>NUCLEOTIDE SEQUENCE</scope>
</reference>
<accession>A0A821Q0U7</accession>
<evidence type="ECO:0000256" key="2">
    <source>
        <dbReference type="ARBA" id="ARBA00022552"/>
    </source>
</evidence>
<dbReference type="GO" id="GO:0003723">
    <property type="term" value="F:RNA binding"/>
    <property type="evidence" value="ECO:0007669"/>
    <property type="project" value="TreeGrafter"/>
</dbReference>
<evidence type="ECO:0000259" key="6">
    <source>
        <dbReference type="Pfam" id="PF23231"/>
    </source>
</evidence>